<gene>
    <name evidence="1" type="ORF">GCM10009554_00370</name>
</gene>
<comment type="caution">
    <text evidence="1">The sequence shown here is derived from an EMBL/GenBank/DDBJ whole genome shotgun (WGS) entry which is preliminary data.</text>
</comment>
<proteinExistence type="predicted"/>
<dbReference type="RefSeq" id="WP_343963432.1">
    <property type="nucleotide sequence ID" value="NZ_BAAAHK010000001.1"/>
</dbReference>
<dbReference type="Proteomes" id="UP001500542">
    <property type="component" value="Unassembled WGS sequence"/>
</dbReference>
<protein>
    <submittedName>
        <fullName evidence="1">Uncharacterized protein</fullName>
    </submittedName>
</protein>
<accession>A0ABP3ZII0</accession>
<organism evidence="1 2">
    <name type="scientific">Kribbella koreensis</name>
    <dbReference type="NCBI Taxonomy" id="57909"/>
    <lineage>
        <taxon>Bacteria</taxon>
        <taxon>Bacillati</taxon>
        <taxon>Actinomycetota</taxon>
        <taxon>Actinomycetes</taxon>
        <taxon>Propionibacteriales</taxon>
        <taxon>Kribbellaceae</taxon>
        <taxon>Kribbella</taxon>
    </lineage>
</organism>
<dbReference type="EMBL" id="BAAAHK010000001">
    <property type="protein sequence ID" value="GAA0922657.1"/>
    <property type="molecule type" value="Genomic_DNA"/>
</dbReference>
<evidence type="ECO:0000313" key="2">
    <source>
        <dbReference type="Proteomes" id="UP001500542"/>
    </source>
</evidence>
<evidence type="ECO:0000313" key="1">
    <source>
        <dbReference type="EMBL" id="GAA0922657.1"/>
    </source>
</evidence>
<keyword evidence="2" id="KW-1185">Reference proteome</keyword>
<reference evidence="2" key="1">
    <citation type="journal article" date="2019" name="Int. J. Syst. Evol. Microbiol.">
        <title>The Global Catalogue of Microorganisms (GCM) 10K type strain sequencing project: providing services to taxonomists for standard genome sequencing and annotation.</title>
        <authorList>
            <consortium name="The Broad Institute Genomics Platform"/>
            <consortium name="The Broad Institute Genome Sequencing Center for Infectious Disease"/>
            <person name="Wu L."/>
            <person name="Ma J."/>
        </authorList>
    </citation>
    <scope>NUCLEOTIDE SEQUENCE [LARGE SCALE GENOMIC DNA]</scope>
    <source>
        <strain evidence="2">JCM 10977</strain>
    </source>
</reference>
<name>A0ABP3ZII0_9ACTN</name>
<sequence>MPLDIAAFNSAFSRARHKIKTEPATDIAAEQAALRQLVPADASEHDQSWTKILIDRLAEPPAPPRQWSDLYHQAGEIHASAYPDGGTVEQQIAVLEDARRRIWEIADRAEPEEAPHIRAMTRALEHIERELREPSWPMQGPPDQDH</sequence>